<feature type="transmembrane region" description="Helical" evidence="5">
    <location>
        <begin position="209"/>
        <end position="232"/>
    </location>
</feature>
<reference evidence="8" key="1">
    <citation type="submission" date="2018-05" db="EMBL/GenBank/DDBJ databases">
        <title>Draft genome sequence of Stemphylium lycopersici strain CIDEFI 213.</title>
        <authorList>
            <person name="Medina R."/>
            <person name="Franco M.E.E."/>
            <person name="Lucentini C.G."/>
            <person name="Saparrat M.C.N."/>
            <person name="Balatti P.A."/>
        </authorList>
    </citation>
    <scope>NUCLEOTIDE SEQUENCE [LARGE SCALE GENOMIC DNA]</scope>
    <source>
        <strain evidence="8">CIDEFI 213</strain>
    </source>
</reference>
<proteinExistence type="predicted"/>
<protein>
    <submittedName>
        <fullName evidence="7">MFS general substrate transporter</fullName>
    </submittedName>
</protein>
<dbReference type="Gene3D" id="1.20.1720.10">
    <property type="entry name" value="Multidrug resistance protein D"/>
    <property type="match status" value="1"/>
</dbReference>
<keyword evidence="8" id="KW-1185">Reference proteome</keyword>
<evidence type="ECO:0000256" key="4">
    <source>
        <dbReference type="ARBA" id="ARBA00023136"/>
    </source>
</evidence>
<comment type="caution">
    <text evidence="7">The sequence shown here is derived from an EMBL/GenBank/DDBJ whole genome shotgun (WGS) entry which is preliminary data.</text>
</comment>
<dbReference type="AlphaFoldDB" id="A0A364MUW6"/>
<feature type="transmembrane region" description="Helical" evidence="5">
    <location>
        <begin position="464"/>
        <end position="486"/>
    </location>
</feature>
<dbReference type="SUPFAM" id="SSF103473">
    <property type="entry name" value="MFS general substrate transporter"/>
    <property type="match status" value="2"/>
</dbReference>
<dbReference type="GO" id="GO:0005886">
    <property type="term" value="C:plasma membrane"/>
    <property type="evidence" value="ECO:0007669"/>
    <property type="project" value="TreeGrafter"/>
</dbReference>
<evidence type="ECO:0000256" key="1">
    <source>
        <dbReference type="ARBA" id="ARBA00004141"/>
    </source>
</evidence>
<comment type="subcellular location">
    <subcellularLocation>
        <location evidence="1">Membrane</location>
        <topology evidence="1">Multi-pass membrane protein</topology>
    </subcellularLocation>
</comment>
<evidence type="ECO:0000259" key="6">
    <source>
        <dbReference type="PROSITE" id="PS50850"/>
    </source>
</evidence>
<gene>
    <name evidence="7" type="ORF">DDE83_007874</name>
</gene>
<feature type="transmembrane region" description="Helical" evidence="5">
    <location>
        <begin position="407"/>
        <end position="425"/>
    </location>
</feature>
<evidence type="ECO:0000313" key="8">
    <source>
        <dbReference type="Proteomes" id="UP000249619"/>
    </source>
</evidence>
<keyword evidence="4 5" id="KW-0472">Membrane</keyword>
<dbReference type="PANTHER" id="PTHR23501:SF39">
    <property type="entry name" value="MULTIDRUG TRANSPORTER, PUTATIVE (AFU_ORTHOLOGUE AFUA_1G05010)-RELATED"/>
    <property type="match status" value="1"/>
</dbReference>
<feature type="transmembrane region" description="Helical" evidence="5">
    <location>
        <begin position="150"/>
        <end position="170"/>
    </location>
</feature>
<dbReference type="InterPro" id="IPR011701">
    <property type="entry name" value="MFS"/>
</dbReference>
<keyword evidence="3 5" id="KW-1133">Transmembrane helix</keyword>
<name>A0A364MUW6_STELY</name>
<organism evidence="7 8">
    <name type="scientific">Stemphylium lycopersici</name>
    <name type="common">Tomato gray leaf spot disease fungus</name>
    <name type="synonym">Thyrospora lycopersici</name>
    <dbReference type="NCBI Taxonomy" id="183478"/>
    <lineage>
        <taxon>Eukaryota</taxon>
        <taxon>Fungi</taxon>
        <taxon>Dikarya</taxon>
        <taxon>Ascomycota</taxon>
        <taxon>Pezizomycotina</taxon>
        <taxon>Dothideomycetes</taxon>
        <taxon>Pleosporomycetidae</taxon>
        <taxon>Pleosporales</taxon>
        <taxon>Pleosporineae</taxon>
        <taxon>Pleosporaceae</taxon>
        <taxon>Stemphylium</taxon>
    </lineage>
</organism>
<dbReference type="InterPro" id="IPR020846">
    <property type="entry name" value="MFS_dom"/>
</dbReference>
<evidence type="ECO:0000313" key="7">
    <source>
        <dbReference type="EMBL" id="RAR04301.1"/>
    </source>
</evidence>
<sequence>MAIYLFKLIHRKLREREAQKAIPTTDDTHLVPEQIRSHELQSASNKHTHGLSEDSTGSHINFLTPEEAAQQRAESRQRRIRQWKLMLGLVLPNFLAAMDVTIVAPAIPLISSHFDRLSGSFNWIVAAYTLTFTTFVPASGQLADIYGRHFALQFEMFWIMLGSVLCAAAQSWSMLLVGRALQGLGAAGIMSLSRIILSDGATLAENSSSNSILSLISGCSYAVGPVIGGYLSTASWRYIFVLPIGIAVLAMLLIALLMRKELVQGRASTKAHTSRRLGYISGLTIIDWPGLILFILGVGCIILAMQWGGTQYPWASAAVIAPFIVGGILCILFFSYEYLLGPNRPVSNFFPRQIPMIPSTLFRKKDTSLLMIINFSAGISMVSAFYFISYYWQLAEGYSSSQAGVQLLYYTPGLGVGVYSAAILCNRWPRQTFAPLLVGSVVEGIGLALLTYSISIRNTTMVKAFLAVAGAGTGLRFMPVVLHAAGIWATRIPSMQSLLSFMLPLGETVGISMMGSVFSNKLDTFLSQINREGGNAGAVLPVSGIPSLALLNSLPPDAKERVQDAAAKAVMWALVSVLPFVGLAIVAAAFMGNVWIGRVAREGKEDKETVEAEKGKVLYGVYLLALFTGNVEECKMDLDVNRGHEEVERSEPEMRV</sequence>
<dbReference type="EMBL" id="QGDH01000157">
    <property type="protein sequence ID" value="RAR04301.1"/>
    <property type="molecule type" value="Genomic_DNA"/>
</dbReference>
<keyword evidence="2 5" id="KW-0812">Transmembrane</keyword>
<feature type="transmembrane region" description="Helical" evidence="5">
    <location>
        <begin position="279"/>
        <end position="308"/>
    </location>
</feature>
<evidence type="ECO:0000256" key="2">
    <source>
        <dbReference type="ARBA" id="ARBA00022692"/>
    </source>
</evidence>
<feature type="transmembrane region" description="Helical" evidence="5">
    <location>
        <begin position="314"/>
        <end position="334"/>
    </location>
</feature>
<evidence type="ECO:0000256" key="3">
    <source>
        <dbReference type="ARBA" id="ARBA00022989"/>
    </source>
</evidence>
<dbReference type="GO" id="GO:0022857">
    <property type="term" value="F:transmembrane transporter activity"/>
    <property type="evidence" value="ECO:0007669"/>
    <property type="project" value="InterPro"/>
</dbReference>
<dbReference type="PROSITE" id="PS50850">
    <property type="entry name" value="MFS"/>
    <property type="match status" value="1"/>
</dbReference>
<feature type="transmembrane region" description="Helical" evidence="5">
    <location>
        <begin position="238"/>
        <end position="258"/>
    </location>
</feature>
<dbReference type="OrthoDB" id="6770063at2759"/>
<feature type="transmembrane region" description="Helical" evidence="5">
    <location>
        <begin position="369"/>
        <end position="392"/>
    </location>
</feature>
<feature type="domain" description="Major facilitator superfamily (MFS) profile" evidence="6">
    <location>
        <begin position="85"/>
        <end position="561"/>
    </location>
</feature>
<dbReference type="PANTHER" id="PTHR23501">
    <property type="entry name" value="MAJOR FACILITATOR SUPERFAMILY"/>
    <property type="match status" value="1"/>
</dbReference>
<feature type="transmembrane region" description="Helical" evidence="5">
    <location>
        <begin position="432"/>
        <end position="452"/>
    </location>
</feature>
<feature type="transmembrane region" description="Helical" evidence="5">
    <location>
        <begin position="85"/>
        <end position="108"/>
    </location>
</feature>
<feature type="transmembrane region" description="Helical" evidence="5">
    <location>
        <begin position="176"/>
        <end position="197"/>
    </location>
</feature>
<dbReference type="Pfam" id="PF07690">
    <property type="entry name" value="MFS_1"/>
    <property type="match status" value="1"/>
</dbReference>
<dbReference type="Proteomes" id="UP000249619">
    <property type="component" value="Unassembled WGS sequence"/>
</dbReference>
<feature type="transmembrane region" description="Helical" evidence="5">
    <location>
        <begin position="120"/>
        <end position="138"/>
    </location>
</feature>
<accession>A0A364MUW6</accession>
<evidence type="ECO:0000256" key="5">
    <source>
        <dbReference type="SAM" id="Phobius"/>
    </source>
</evidence>
<dbReference type="InterPro" id="IPR036259">
    <property type="entry name" value="MFS_trans_sf"/>
</dbReference>
<feature type="transmembrane region" description="Helical" evidence="5">
    <location>
        <begin position="569"/>
        <end position="596"/>
    </location>
</feature>